<comment type="subcellular location">
    <subcellularLocation>
        <location evidence="1">Membrane</location>
        <topology evidence="1">Multi-pass membrane protein</topology>
    </subcellularLocation>
</comment>
<name>X1MNG8_9ZZZZ</name>
<dbReference type="GO" id="GO:0016020">
    <property type="term" value="C:membrane"/>
    <property type="evidence" value="ECO:0007669"/>
    <property type="project" value="UniProtKB-SubCell"/>
</dbReference>
<accession>X1MNG8</accession>
<dbReference type="EMBL" id="BARV01009452">
    <property type="protein sequence ID" value="GAI16230.1"/>
    <property type="molecule type" value="Genomic_DNA"/>
</dbReference>
<organism evidence="6">
    <name type="scientific">marine sediment metagenome</name>
    <dbReference type="NCBI Taxonomy" id="412755"/>
    <lineage>
        <taxon>unclassified sequences</taxon>
        <taxon>metagenomes</taxon>
        <taxon>ecological metagenomes</taxon>
    </lineage>
</organism>
<feature type="transmembrane region" description="Helical" evidence="5">
    <location>
        <begin position="6"/>
        <end position="23"/>
    </location>
</feature>
<dbReference type="GO" id="GO:0004671">
    <property type="term" value="F:protein C-terminal S-isoprenylcysteine carboxyl O-methyltransferase activity"/>
    <property type="evidence" value="ECO:0007669"/>
    <property type="project" value="InterPro"/>
</dbReference>
<evidence type="ECO:0000256" key="4">
    <source>
        <dbReference type="ARBA" id="ARBA00023136"/>
    </source>
</evidence>
<evidence type="ECO:0000256" key="5">
    <source>
        <dbReference type="SAM" id="Phobius"/>
    </source>
</evidence>
<proteinExistence type="predicted"/>
<dbReference type="AlphaFoldDB" id="X1MNG8"/>
<keyword evidence="3 5" id="KW-1133">Transmembrane helix</keyword>
<keyword evidence="4 5" id="KW-0472">Membrane</keyword>
<sequence length="203" mass="23108">MGLHELIICITAVLFITTTIMVIKIDNKKIFSAYGFWWGSWIILTILGWCLNEAALEDVPVIKLPTIAIYVAIFIFISGISFEIYRMCWYRSHGKVAKGVVAGFTEETTTLVTEGPFKIVRHPETLAWIFLVPSLIVSLSLFLPILTSLAITGIVTFIMSSIVGAKIEEKYNVRKFGRAYQQYMMQTPAFNFIKGLWNLRKKR</sequence>
<protein>
    <recommendedName>
        <fullName evidence="7">Steroid 5-alpha reductase C-terminal domain-containing protein</fullName>
    </recommendedName>
</protein>
<feature type="transmembrane region" description="Helical" evidence="5">
    <location>
        <begin position="149"/>
        <end position="167"/>
    </location>
</feature>
<feature type="transmembrane region" description="Helical" evidence="5">
    <location>
        <begin position="125"/>
        <end position="143"/>
    </location>
</feature>
<evidence type="ECO:0000256" key="3">
    <source>
        <dbReference type="ARBA" id="ARBA00022989"/>
    </source>
</evidence>
<reference evidence="6" key="1">
    <citation type="journal article" date="2014" name="Front. Microbiol.">
        <title>High frequency of phylogenetically diverse reductive dehalogenase-homologous genes in deep subseafloor sedimentary metagenomes.</title>
        <authorList>
            <person name="Kawai M."/>
            <person name="Futagami T."/>
            <person name="Toyoda A."/>
            <person name="Takaki Y."/>
            <person name="Nishi S."/>
            <person name="Hori S."/>
            <person name="Arai W."/>
            <person name="Tsubouchi T."/>
            <person name="Morono Y."/>
            <person name="Uchiyama I."/>
            <person name="Ito T."/>
            <person name="Fujiyama A."/>
            <person name="Inagaki F."/>
            <person name="Takami H."/>
        </authorList>
    </citation>
    <scope>NUCLEOTIDE SEQUENCE</scope>
    <source>
        <strain evidence="6">Expedition CK06-06</strain>
    </source>
</reference>
<feature type="transmembrane region" description="Helical" evidence="5">
    <location>
        <begin position="67"/>
        <end position="85"/>
    </location>
</feature>
<dbReference type="Gene3D" id="1.20.120.1630">
    <property type="match status" value="1"/>
</dbReference>
<dbReference type="InterPro" id="IPR007269">
    <property type="entry name" value="ICMT_MeTrfase"/>
</dbReference>
<evidence type="ECO:0000313" key="6">
    <source>
        <dbReference type="EMBL" id="GAI16230.1"/>
    </source>
</evidence>
<keyword evidence="2 5" id="KW-0812">Transmembrane</keyword>
<feature type="transmembrane region" description="Helical" evidence="5">
    <location>
        <begin position="35"/>
        <end position="55"/>
    </location>
</feature>
<evidence type="ECO:0000256" key="1">
    <source>
        <dbReference type="ARBA" id="ARBA00004141"/>
    </source>
</evidence>
<gene>
    <name evidence="6" type="ORF">S06H3_18639</name>
</gene>
<comment type="caution">
    <text evidence="6">The sequence shown here is derived from an EMBL/GenBank/DDBJ whole genome shotgun (WGS) entry which is preliminary data.</text>
</comment>
<evidence type="ECO:0008006" key="7">
    <source>
        <dbReference type="Google" id="ProtNLM"/>
    </source>
</evidence>
<evidence type="ECO:0000256" key="2">
    <source>
        <dbReference type="ARBA" id="ARBA00022692"/>
    </source>
</evidence>
<dbReference type="Pfam" id="PF04140">
    <property type="entry name" value="ICMT"/>
    <property type="match status" value="1"/>
</dbReference>